<evidence type="ECO:0000313" key="1">
    <source>
        <dbReference type="EMBL" id="KAF8452796.1"/>
    </source>
</evidence>
<accession>A0AAD4GMJ3</accession>
<dbReference type="EMBL" id="WHUW01000001">
    <property type="protein sequence ID" value="KAF8452796.1"/>
    <property type="molecule type" value="Genomic_DNA"/>
</dbReference>
<keyword evidence="2" id="KW-1185">Reference proteome</keyword>
<dbReference type="AlphaFoldDB" id="A0AAD4GMJ3"/>
<proteinExistence type="predicted"/>
<gene>
    <name evidence="1" type="ORF">L210DRAFT_3626793</name>
</gene>
<evidence type="ECO:0000313" key="2">
    <source>
        <dbReference type="Proteomes" id="UP001194468"/>
    </source>
</evidence>
<name>A0AAD4GMJ3_BOLED</name>
<comment type="caution">
    <text evidence="1">The sequence shown here is derived from an EMBL/GenBank/DDBJ whole genome shotgun (WGS) entry which is preliminary data.</text>
</comment>
<dbReference type="Proteomes" id="UP001194468">
    <property type="component" value="Unassembled WGS sequence"/>
</dbReference>
<reference evidence="1" key="2">
    <citation type="journal article" date="2020" name="Nat. Commun.">
        <title>Large-scale genome sequencing of mycorrhizal fungi provides insights into the early evolution of symbiotic traits.</title>
        <authorList>
            <person name="Miyauchi S."/>
            <person name="Kiss E."/>
            <person name="Kuo A."/>
            <person name="Drula E."/>
            <person name="Kohler A."/>
            <person name="Sanchez-Garcia M."/>
            <person name="Morin E."/>
            <person name="Andreopoulos B."/>
            <person name="Barry K.W."/>
            <person name="Bonito G."/>
            <person name="Buee M."/>
            <person name="Carver A."/>
            <person name="Chen C."/>
            <person name="Cichocki N."/>
            <person name="Clum A."/>
            <person name="Culley D."/>
            <person name="Crous P.W."/>
            <person name="Fauchery L."/>
            <person name="Girlanda M."/>
            <person name="Hayes R.D."/>
            <person name="Keri Z."/>
            <person name="LaButti K."/>
            <person name="Lipzen A."/>
            <person name="Lombard V."/>
            <person name="Magnuson J."/>
            <person name="Maillard F."/>
            <person name="Murat C."/>
            <person name="Nolan M."/>
            <person name="Ohm R.A."/>
            <person name="Pangilinan J."/>
            <person name="Pereira M.F."/>
            <person name="Perotto S."/>
            <person name="Peter M."/>
            <person name="Pfister S."/>
            <person name="Riley R."/>
            <person name="Sitrit Y."/>
            <person name="Stielow J.B."/>
            <person name="Szollosi G."/>
            <person name="Zifcakova L."/>
            <person name="Stursova M."/>
            <person name="Spatafora J.W."/>
            <person name="Tedersoo L."/>
            <person name="Vaario L.M."/>
            <person name="Yamada A."/>
            <person name="Yan M."/>
            <person name="Wang P."/>
            <person name="Xu J."/>
            <person name="Bruns T."/>
            <person name="Baldrian P."/>
            <person name="Vilgalys R."/>
            <person name="Dunand C."/>
            <person name="Henrissat B."/>
            <person name="Grigoriev I.V."/>
            <person name="Hibbett D."/>
            <person name="Nagy L.G."/>
            <person name="Martin F.M."/>
        </authorList>
    </citation>
    <scope>NUCLEOTIDE SEQUENCE</scope>
    <source>
        <strain evidence="1">BED1</strain>
    </source>
</reference>
<sequence>MFDMFLESQMPLSGWLKSLKSHPCLQTCAAMCPYTGLQLTYLAHLCGQIPAVEAKFSPRAPTLLNNTNGLSTYPASALVTLLIVGDAYRDPLELMPGMTIRESFKSKVVRRLNRALYR</sequence>
<organism evidence="1 2">
    <name type="scientific">Boletus edulis BED1</name>
    <dbReference type="NCBI Taxonomy" id="1328754"/>
    <lineage>
        <taxon>Eukaryota</taxon>
        <taxon>Fungi</taxon>
        <taxon>Dikarya</taxon>
        <taxon>Basidiomycota</taxon>
        <taxon>Agaricomycotina</taxon>
        <taxon>Agaricomycetes</taxon>
        <taxon>Agaricomycetidae</taxon>
        <taxon>Boletales</taxon>
        <taxon>Boletineae</taxon>
        <taxon>Boletaceae</taxon>
        <taxon>Boletoideae</taxon>
        <taxon>Boletus</taxon>
    </lineage>
</organism>
<protein>
    <submittedName>
        <fullName evidence="1">Uncharacterized protein</fullName>
    </submittedName>
</protein>
<reference evidence="1" key="1">
    <citation type="submission" date="2019-10" db="EMBL/GenBank/DDBJ databases">
        <authorList>
            <consortium name="DOE Joint Genome Institute"/>
            <person name="Kuo A."/>
            <person name="Miyauchi S."/>
            <person name="Kiss E."/>
            <person name="Drula E."/>
            <person name="Kohler A."/>
            <person name="Sanchez-Garcia M."/>
            <person name="Andreopoulos B."/>
            <person name="Barry K.W."/>
            <person name="Bonito G."/>
            <person name="Buee M."/>
            <person name="Carver A."/>
            <person name="Chen C."/>
            <person name="Cichocki N."/>
            <person name="Clum A."/>
            <person name="Culley D."/>
            <person name="Crous P.W."/>
            <person name="Fauchery L."/>
            <person name="Girlanda M."/>
            <person name="Hayes R."/>
            <person name="Keri Z."/>
            <person name="LaButti K."/>
            <person name="Lipzen A."/>
            <person name="Lombard V."/>
            <person name="Magnuson J."/>
            <person name="Maillard F."/>
            <person name="Morin E."/>
            <person name="Murat C."/>
            <person name="Nolan M."/>
            <person name="Ohm R."/>
            <person name="Pangilinan J."/>
            <person name="Pereira M."/>
            <person name="Perotto S."/>
            <person name="Peter M."/>
            <person name="Riley R."/>
            <person name="Sitrit Y."/>
            <person name="Stielow B."/>
            <person name="Szollosi G."/>
            <person name="Zifcakova L."/>
            <person name="Stursova M."/>
            <person name="Spatafora J.W."/>
            <person name="Tedersoo L."/>
            <person name="Vaario L.-M."/>
            <person name="Yamada A."/>
            <person name="Yan M."/>
            <person name="Wang P."/>
            <person name="Xu J."/>
            <person name="Bruns T."/>
            <person name="Baldrian P."/>
            <person name="Vilgalys R."/>
            <person name="Henrissat B."/>
            <person name="Grigoriev I.V."/>
            <person name="Hibbett D."/>
            <person name="Nagy L.G."/>
            <person name="Martin F.M."/>
        </authorList>
    </citation>
    <scope>NUCLEOTIDE SEQUENCE</scope>
    <source>
        <strain evidence="1">BED1</strain>
    </source>
</reference>